<organism evidence="1 2">
    <name type="scientific">Bacteroides finegoldii CL09T03C10</name>
    <dbReference type="NCBI Taxonomy" id="997888"/>
    <lineage>
        <taxon>Bacteria</taxon>
        <taxon>Pseudomonadati</taxon>
        <taxon>Bacteroidota</taxon>
        <taxon>Bacteroidia</taxon>
        <taxon>Bacteroidales</taxon>
        <taxon>Bacteroidaceae</taxon>
        <taxon>Bacteroides</taxon>
    </lineage>
</organism>
<dbReference type="HOGENOM" id="CLU_1486221_0_0_10"/>
<dbReference type="AlphaFoldDB" id="K5CLR8"/>
<sequence>MKNYLFLAIAVIAIMFSSCKDDDEKHTPLPFIQVKVTSDDAIQPDGFISLFYLDGYEIAECPNYRGLSGYDDRWVYAETTDGKFVDPVTKGNGNRFYDFAEKYDYSVEAIYWNDNGFPYGIPPVGGKYVLYVQSFEGNHPRAFKEFIFDQSKRITVHLPSATEFGECVEATWKIVNSADGE</sequence>
<dbReference type="Proteomes" id="UP000007995">
    <property type="component" value="Unassembled WGS sequence"/>
</dbReference>
<comment type="caution">
    <text evidence="1">The sequence shown here is derived from an EMBL/GenBank/DDBJ whole genome shotgun (WGS) entry which is preliminary data.</text>
</comment>
<name>K5CLR8_9BACE</name>
<proteinExistence type="predicted"/>
<dbReference type="PROSITE" id="PS51257">
    <property type="entry name" value="PROKAR_LIPOPROTEIN"/>
    <property type="match status" value="1"/>
</dbReference>
<protein>
    <submittedName>
        <fullName evidence="1">Uncharacterized protein</fullName>
    </submittedName>
</protein>
<accession>K5CLR8</accession>
<reference evidence="1 2" key="1">
    <citation type="submission" date="2012-02" db="EMBL/GenBank/DDBJ databases">
        <title>The Genome Sequence of Bacteroides finegoldii CL09T03C10.</title>
        <authorList>
            <consortium name="The Broad Institute Genome Sequencing Platform"/>
            <person name="Earl A."/>
            <person name="Ward D."/>
            <person name="Feldgarden M."/>
            <person name="Gevers D."/>
            <person name="Zitomersky N.L."/>
            <person name="Coyne M.J."/>
            <person name="Comstock L.E."/>
            <person name="Young S.K."/>
            <person name="Zeng Q."/>
            <person name="Gargeya S."/>
            <person name="Fitzgerald M."/>
            <person name="Haas B."/>
            <person name="Abouelleil A."/>
            <person name="Alvarado L."/>
            <person name="Arachchi H.M."/>
            <person name="Berlin A."/>
            <person name="Chapman S.B."/>
            <person name="Gearin G."/>
            <person name="Goldberg J."/>
            <person name="Griggs A."/>
            <person name="Gujja S."/>
            <person name="Hansen M."/>
            <person name="Heiman D."/>
            <person name="Howarth C."/>
            <person name="Larimer J."/>
            <person name="Lui A."/>
            <person name="MacDonald P.J.P."/>
            <person name="McCowen C."/>
            <person name="Montmayeur A."/>
            <person name="Murphy C."/>
            <person name="Neiman D."/>
            <person name="Pearson M."/>
            <person name="Priest M."/>
            <person name="Roberts A."/>
            <person name="Saif S."/>
            <person name="Shea T."/>
            <person name="Sisk P."/>
            <person name="Stolte C."/>
            <person name="Sykes S."/>
            <person name="Wortman J."/>
            <person name="Nusbaum C."/>
            <person name="Birren B."/>
        </authorList>
    </citation>
    <scope>NUCLEOTIDE SEQUENCE [LARGE SCALE GENOMIC DNA]</scope>
    <source>
        <strain evidence="1 2">CL09T03C10</strain>
    </source>
</reference>
<gene>
    <name evidence="1" type="ORF">HMPREF1057_02715</name>
</gene>
<evidence type="ECO:0000313" key="2">
    <source>
        <dbReference type="Proteomes" id="UP000007995"/>
    </source>
</evidence>
<dbReference type="EMBL" id="AGXW01000010">
    <property type="protein sequence ID" value="EKJ90270.1"/>
    <property type="molecule type" value="Genomic_DNA"/>
</dbReference>
<dbReference type="OrthoDB" id="1071014at2"/>
<dbReference type="RefSeq" id="WP_007764136.1">
    <property type="nucleotide sequence ID" value="NZ_AKBZ01000007.1"/>
</dbReference>
<evidence type="ECO:0000313" key="1">
    <source>
        <dbReference type="EMBL" id="EKJ90270.1"/>
    </source>
</evidence>